<keyword evidence="7 8" id="KW-0030">Aminoacyl-tRNA synthetase</keyword>
<comment type="catalytic activity">
    <reaction evidence="8">
        <text>tRNA(Glu) + L-glutamate + ATP = L-glutamyl-tRNA(Glu) + AMP + diphosphate</text>
        <dbReference type="Rhea" id="RHEA:23540"/>
        <dbReference type="Rhea" id="RHEA-COMP:9663"/>
        <dbReference type="Rhea" id="RHEA-COMP:9680"/>
        <dbReference type="ChEBI" id="CHEBI:29985"/>
        <dbReference type="ChEBI" id="CHEBI:30616"/>
        <dbReference type="ChEBI" id="CHEBI:33019"/>
        <dbReference type="ChEBI" id="CHEBI:78442"/>
        <dbReference type="ChEBI" id="CHEBI:78520"/>
        <dbReference type="ChEBI" id="CHEBI:456215"/>
        <dbReference type="EC" id="6.1.1.17"/>
    </reaction>
</comment>
<dbReference type="InterPro" id="IPR014729">
    <property type="entry name" value="Rossmann-like_a/b/a_fold"/>
</dbReference>
<dbReference type="PANTHER" id="PTHR43311">
    <property type="entry name" value="GLUTAMATE--TRNA LIGASE"/>
    <property type="match status" value="1"/>
</dbReference>
<dbReference type="InterPro" id="IPR020058">
    <property type="entry name" value="Glu/Gln-tRNA-synth_Ib_cat-dom"/>
</dbReference>
<dbReference type="HAMAP" id="MF_00022">
    <property type="entry name" value="Glu_tRNA_synth_type1"/>
    <property type="match status" value="1"/>
</dbReference>
<dbReference type="PROSITE" id="PS00178">
    <property type="entry name" value="AA_TRNA_LIGASE_I"/>
    <property type="match status" value="1"/>
</dbReference>
<accession>A0A1W9HXI2</accession>
<comment type="similarity">
    <text evidence="1 8">Belongs to the class-I aminoacyl-tRNA synthetase family. Glutamate--tRNA ligase type 1 subfamily.</text>
</comment>
<evidence type="ECO:0000313" key="12">
    <source>
        <dbReference type="Proteomes" id="UP000192872"/>
    </source>
</evidence>
<dbReference type="EC" id="6.1.1.17" evidence="8"/>
<organism evidence="11 12">
    <name type="scientific">Candidatus Raskinella chloraquaticus</name>
    <dbReference type="NCBI Taxonomy" id="1951219"/>
    <lineage>
        <taxon>Bacteria</taxon>
        <taxon>Pseudomonadati</taxon>
        <taxon>Pseudomonadota</taxon>
        <taxon>Alphaproteobacteria</taxon>
        <taxon>Hyphomicrobiales</taxon>
        <taxon>Phreatobacteraceae</taxon>
        <taxon>Candidatus Raskinella</taxon>
    </lineage>
</organism>
<feature type="domain" description="Glutamyl/glutaminyl-tRNA synthetase class Ib catalytic" evidence="9">
    <location>
        <begin position="6"/>
        <end position="302"/>
    </location>
</feature>
<evidence type="ECO:0000259" key="9">
    <source>
        <dbReference type="Pfam" id="PF00749"/>
    </source>
</evidence>
<comment type="function">
    <text evidence="8">Catalyzes the attachment of glutamate to tRNA(Glu) in a two-step reaction: glutamate is first activated by ATP to form Glu-AMP and then transferred to the acceptor end of tRNA(Glu).</text>
</comment>
<name>A0A1W9HXI2_9HYPH</name>
<dbReference type="Pfam" id="PF00749">
    <property type="entry name" value="tRNA-synt_1c"/>
    <property type="match status" value="1"/>
</dbReference>
<dbReference type="AlphaFoldDB" id="A0A1W9HXI2"/>
<keyword evidence="2 8" id="KW-0963">Cytoplasm</keyword>
<evidence type="ECO:0000256" key="6">
    <source>
        <dbReference type="ARBA" id="ARBA00022917"/>
    </source>
</evidence>
<dbReference type="InterPro" id="IPR001412">
    <property type="entry name" value="aa-tRNA-synth_I_CS"/>
</dbReference>
<dbReference type="GO" id="GO:0000049">
    <property type="term" value="F:tRNA binding"/>
    <property type="evidence" value="ECO:0007669"/>
    <property type="project" value="InterPro"/>
</dbReference>
<feature type="binding site" evidence="8">
    <location>
        <position position="244"/>
    </location>
    <ligand>
        <name>ATP</name>
        <dbReference type="ChEBI" id="CHEBI:30616"/>
    </ligand>
</feature>
<dbReference type="InterPro" id="IPR000924">
    <property type="entry name" value="Glu/Gln-tRNA-synth"/>
</dbReference>
<protein>
    <recommendedName>
        <fullName evidence="8">Glutamate--tRNA ligase</fullName>
        <ecNumber evidence="8">6.1.1.17</ecNumber>
    </recommendedName>
    <alternativeName>
        <fullName evidence="8">Glutamyl-tRNA synthetase</fullName>
        <shortName evidence="8">GluRS</shortName>
    </alternativeName>
</protein>
<dbReference type="InterPro" id="IPR004527">
    <property type="entry name" value="Glu-tRNA-ligase_bac/mito"/>
</dbReference>
<comment type="caution">
    <text evidence="8">Lacks conserved residue(s) required for the propagation of feature annotation.</text>
</comment>
<dbReference type="GO" id="GO:0005737">
    <property type="term" value="C:cytoplasm"/>
    <property type="evidence" value="ECO:0007669"/>
    <property type="project" value="UniProtKB-SubCell"/>
</dbReference>
<sequence length="448" mass="48871">MSIPTVRFAPSPTGYLHIGNLRPALFNWLYAKAHGGRFILRYDDTDRERSTAEFADAIAADLAWIGIVPDLVIAQSDRLPSYDAAVETLKASGLLYPCYETPDELDRRRKRQQARGLPPIYDRAALNLSAEERASLEAAGRRAHWRFKLSGGDIAFNDLIRGEVHVRADTLSDPVLVREDGTYLYTLTSVVDDIALDVTHVIRGEDHVTNTGVQIEIWRGLGGVVPVFAHHNLLTTSDGEGLSKRSGALSLRSLRADGFEPMAVASLATLLGTANAVEPVATLGALAAKLDLSHISRAPAKFDPGEVAALNAKLVHGLPYAHVEERLAKLAVGGGEDFWLTIRANLVKVSDAAQWWQVATGDLPAMTEDETMMTLAADLLPPEPWDVQVWGLWANAVKAASGRSGKDLFLPLRRALTGRDHGPEMKSFLPFIGRERAYARLIGARRPA</sequence>
<evidence type="ECO:0000259" key="10">
    <source>
        <dbReference type="Pfam" id="PF19269"/>
    </source>
</evidence>
<dbReference type="NCBIfam" id="TIGR00464">
    <property type="entry name" value="gltX_bact"/>
    <property type="match status" value="1"/>
</dbReference>
<evidence type="ECO:0000313" key="11">
    <source>
        <dbReference type="EMBL" id="OQW52017.1"/>
    </source>
</evidence>
<feature type="short sequence motif" description="'KMSKS' region" evidence="8">
    <location>
        <begin position="241"/>
        <end position="245"/>
    </location>
</feature>
<dbReference type="PRINTS" id="PR00987">
    <property type="entry name" value="TRNASYNTHGLU"/>
</dbReference>
<evidence type="ECO:0000256" key="8">
    <source>
        <dbReference type="HAMAP-Rule" id="MF_00022"/>
    </source>
</evidence>
<dbReference type="Proteomes" id="UP000192872">
    <property type="component" value="Unassembled WGS sequence"/>
</dbReference>
<proteinExistence type="inferred from homology"/>
<dbReference type="GO" id="GO:0006424">
    <property type="term" value="P:glutamyl-tRNA aminoacylation"/>
    <property type="evidence" value="ECO:0007669"/>
    <property type="project" value="UniProtKB-UniRule"/>
</dbReference>
<dbReference type="SUPFAM" id="SSF52374">
    <property type="entry name" value="Nucleotidylyl transferase"/>
    <property type="match status" value="1"/>
</dbReference>
<feature type="domain" description="Aminoacyl-tRNA synthetase class I anticodon-binding" evidence="10">
    <location>
        <begin position="382"/>
        <end position="441"/>
    </location>
</feature>
<evidence type="ECO:0000256" key="7">
    <source>
        <dbReference type="ARBA" id="ARBA00023146"/>
    </source>
</evidence>
<evidence type="ECO:0000256" key="1">
    <source>
        <dbReference type="ARBA" id="ARBA00007894"/>
    </source>
</evidence>
<evidence type="ECO:0000256" key="4">
    <source>
        <dbReference type="ARBA" id="ARBA00022741"/>
    </source>
</evidence>
<keyword evidence="5 8" id="KW-0067">ATP-binding</keyword>
<evidence type="ECO:0000256" key="5">
    <source>
        <dbReference type="ARBA" id="ARBA00022840"/>
    </source>
</evidence>
<comment type="caution">
    <text evidence="11">The sequence shown here is derived from an EMBL/GenBank/DDBJ whole genome shotgun (WGS) entry which is preliminary data.</text>
</comment>
<dbReference type="SUPFAM" id="SSF48163">
    <property type="entry name" value="An anticodon-binding domain of class I aminoacyl-tRNA synthetases"/>
    <property type="match status" value="1"/>
</dbReference>
<dbReference type="GO" id="GO:0004818">
    <property type="term" value="F:glutamate-tRNA ligase activity"/>
    <property type="evidence" value="ECO:0007669"/>
    <property type="project" value="UniProtKB-UniRule"/>
</dbReference>
<dbReference type="InterPro" id="IPR049940">
    <property type="entry name" value="GluQ/Sye"/>
</dbReference>
<dbReference type="Gene3D" id="1.10.10.350">
    <property type="match status" value="1"/>
</dbReference>
<comment type="subunit">
    <text evidence="8">Monomer.</text>
</comment>
<reference evidence="11 12" key="1">
    <citation type="journal article" date="2017" name="Water Res.">
        <title>Comammox in drinking water systems.</title>
        <authorList>
            <person name="Wang Y."/>
            <person name="Ma L."/>
            <person name="Mao Y."/>
            <person name="Jiang X."/>
            <person name="Xia Y."/>
            <person name="Yu K."/>
            <person name="Li B."/>
            <person name="Zhang T."/>
        </authorList>
    </citation>
    <scope>NUCLEOTIDE SEQUENCE [LARGE SCALE GENOMIC DNA]</scope>
    <source>
        <strain evidence="11">SG_bin8</strain>
    </source>
</reference>
<keyword evidence="4 8" id="KW-0547">Nucleotide-binding</keyword>
<gene>
    <name evidence="8" type="primary">gltX</name>
    <name evidence="11" type="ORF">A4S15_09290</name>
</gene>
<feature type="short sequence motif" description="'HIGH' region" evidence="8">
    <location>
        <begin position="10"/>
        <end position="20"/>
    </location>
</feature>
<evidence type="ECO:0000256" key="2">
    <source>
        <dbReference type="ARBA" id="ARBA00022490"/>
    </source>
</evidence>
<dbReference type="InterPro" id="IPR008925">
    <property type="entry name" value="aa_tRNA-synth_I_cd-bd_sf"/>
</dbReference>
<dbReference type="GO" id="GO:0005524">
    <property type="term" value="F:ATP binding"/>
    <property type="evidence" value="ECO:0007669"/>
    <property type="project" value="UniProtKB-UniRule"/>
</dbReference>
<keyword evidence="3 8" id="KW-0436">Ligase</keyword>
<dbReference type="Pfam" id="PF19269">
    <property type="entry name" value="Anticodon_2"/>
    <property type="match status" value="1"/>
</dbReference>
<comment type="subcellular location">
    <subcellularLocation>
        <location evidence="8">Cytoplasm</location>
    </subcellularLocation>
</comment>
<dbReference type="EMBL" id="LWDL01000016">
    <property type="protein sequence ID" value="OQW52017.1"/>
    <property type="molecule type" value="Genomic_DNA"/>
</dbReference>
<keyword evidence="6 8" id="KW-0648">Protein biosynthesis</keyword>
<dbReference type="RefSeq" id="WP_376800481.1">
    <property type="nucleotide sequence ID" value="NZ_DBNB01000013.1"/>
</dbReference>
<dbReference type="Gene3D" id="3.40.50.620">
    <property type="entry name" value="HUPs"/>
    <property type="match status" value="1"/>
</dbReference>
<dbReference type="PANTHER" id="PTHR43311:SF2">
    <property type="entry name" value="GLUTAMATE--TRNA LIGASE, MITOCHONDRIAL-RELATED"/>
    <property type="match status" value="1"/>
</dbReference>
<dbReference type="STRING" id="1827387.A4S15_09290"/>
<evidence type="ECO:0000256" key="3">
    <source>
        <dbReference type="ARBA" id="ARBA00022598"/>
    </source>
</evidence>
<dbReference type="InterPro" id="IPR045462">
    <property type="entry name" value="aa-tRNA-synth_I_cd-bd"/>
</dbReference>
<dbReference type="InterPro" id="IPR020751">
    <property type="entry name" value="aa-tRNA-synth_I_codon-bd_sub2"/>
</dbReference>